<dbReference type="Gene3D" id="3.10.129.10">
    <property type="entry name" value="Hotdog Thioesterase"/>
    <property type="match status" value="1"/>
</dbReference>
<evidence type="ECO:0000259" key="2">
    <source>
        <dbReference type="Pfam" id="PF13452"/>
    </source>
</evidence>
<protein>
    <submittedName>
        <fullName evidence="3">Mesaconyl-C(4)-CoA hydratase</fullName>
        <ecNumber evidence="3">4.2.1.153</ecNumber>
    </submittedName>
</protein>
<proteinExistence type="predicted"/>
<dbReference type="OrthoDB" id="9759612at2"/>
<evidence type="ECO:0000313" key="4">
    <source>
        <dbReference type="Proteomes" id="UP000250079"/>
    </source>
</evidence>
<feature type="region of interest" description="Disordered" evidence="1">
    <location>
        <begin position="1"/>
        <end position="20"/>
    </location>
</feature>
<dbReference type="KEGG" id="gai:IMCC3135_16895"/>
<gene>
    <name evidence="3" type="primary">meh</name>
    <name evidence="3" type="ORF">IMCC3135_16895</name>
</gene>
<dbReference type="Proteomes" id="UP000250079">
    <property type="component" value="Chromosome"/>
</dbReference>
<dbReference type="PANTHER" id="PTHR28152:SF1">
    <property type="entry name" value="HYDROXYACYL-THIOESTER DEHYDRATASE TYPE 2, MITOCHONDRIAL"/>
    <property type="match status" value="1"/>
</dbReference>
<dbReference type="RefSeq" id="WP_088918650.1">
    <property type="nucleotide sequence ID" value="NZ_CP018632.1"/>
</dbReference>
<sequence>MSAVANEKKPDADTLREAIGRETRSSDVVNLARCQQLEATLDRGVDKVAVGDPAPLGIHWCVNLACAPMAQIDTDGHPKRGQFLPDVPLPRRMWAGGQLRLLDPILVGDRVDQTSIITDVRVKEGRSGTLCFITVEHTISTERGVAIREKQDIVYRGQTSTPKPASISEEVAKSATIRKAVTANPVLLFRYSALTFNAHRIHYDRDYAQLEEGYPGLVVHGPLQATQLLNLAASYKCMPKTFHFRGVSPLFDGSEYTLNAEPTDAGLDLWTSSAAGHDAMLAKAEWS</sequence>
<dbReference type="InterPro" id="IPR039569">
    <property type="entry name" value="FAS1-like_DH_region"/>
</dbReference>
<dbReference type="InterPro" id="IPR052741">
    <property type="entry name" value="Mitochondrial_HTD2"/>
</dbReference>
<feature type="domain" description="FAS1-like dehydratase" evidence="2">
    <location>
        <begin position="82"/>
        <end position="149"/>
    </location>
</feature>
<dbReference type="SUPFAM" id="SSF54637">
    <property type="entry name" value="Thioesterase/thiol ester dehydrase-isomerase"/>
    <property type="match status" value="2"/>
</dbReference>
<dbReference type="AlphaFoldDB" id="A0A2Z2NTT8"/>
<dbReference type="EMBL" id="CP018632">
    <property type="protein sequence ID" value="ASJ73461.1"/>
    <property type="molecule type" value="Genomic_DNA"/>
</dbReference>
<dbReference type="InterPro" id="IPR029069">
    <property type="entry name" value="HotDog_dom_sf"/>
</dbReference>
<reference evidence="3 4" key="1">
    <citation type="submission" date="2016-12" db="EMBL/GenBank/DDBJ databases">
        <authorList>
            <person name="Song W.-J."/>
            <person name="Kurnit D.M."/>
        </authorList>
    </citation>
    <scope>NUCLEOTIDE SEQUENCE [LARGE SCALE GENOMIC DNA]</scope>
    <source>
        <strain evidence="3 4">IMCC3135</strain>
    </source>
</reference>
<name>A0A2Z2NTT8_9GAMM</name>
<dbReference type="GO" id="GO:0019171">
    <property type="term" value="F:(3R)-hydroxyacyl-[acyl-carrier-protein] dehydratase activity"/>
    <property type="evidence" value="ECO:0007669"/>
    <property type="project" value="TreeGrafter"/>
</dbReference>
<keyword evidence="3" id="KW-0456">Lyase</keyword>
<keyword evidence="4" id="KW-1185">Reference proteome</keyword>
<dbReference type="EC" id="4.2.1.153" evidence="3"/>
<dbReference type="Pfam" id="PF13452">
    <property type="entry name" value="FAS1_DH_region"/>
    <property type="match status" value="1"/>
</dbReference>
<organism evidence="3 4">
    <name type="scientific">Granulosicoccus antarcticus IMCC3135</name>
    <dbReference type="NCBI Taxonomy" id="1192854"/>
    <lineage>
        <taxon>Bacteria</taxon>
        <taxon>Pseudomonadati</taxon>
        <taxon>Pseudomonadota</taxon>
        <taxon>Gammaproteobacteria</taxon>
        <taxon>Chromatiales</taxon>
        <taxon>Granulosicoccaceae</taxon>
        <taxon>Granulosicoccus</taxon>
    </lineage>
</organism>
<dbReference type="PANTHER" id="PTHR28152">
    <property type="entry name" value="HYDROXYACYL-THIOESTER DEHYDRATASE TYPE 2, MITOCHONDRIAL"/>
    <property type="match status" value="1"/>
</dbReference>
<accession>A0A2Z2NTT8</accession>
<evidence type="ECO:0000256" key="1">
    <source>
        <dbReference type="SAM" id="MobiDB-lite"/>
    </source>
</evidence>
<evidence type="ECO:0000313" key="3">
    <source>
        <dbReference type="EMBL" id="ASJ73461.1"/>
    </source>
</evidence>